<dbReference type="AlphaFoldDB" id="A0A368QH60"/>
<feature type="compositionally biased region" description="Basic residues" evidence="1">
    <location>
        <begin position="332"/>
        <end position="354"/>
    </location>
</feature>
<feature type="region of interest" description="Disordered" evidence="1">
    <location>
        <begin position="314"/>
        <end position="386"/>
    </location>
</feature>
<sequence>MHPGAAVIFKGIRAEKGRLLLGHLDVAQLPLADPIRAFGGARQAPAALLQSEDSAKRHPVLQRPAAVIIIKGKGTEHERLLPGHLGVAQPPLADPHVAVPALYPLVLPTLHGLCHAARRQLDEAEVRLVAERVGGDDAPAHIDPPEPAGQGQHLAVYIHPPREREWGRQSHQLLPLPRLREKPPHDEPPLLPVAVLAEHGDGVPFRRPVGAFRLGEDAHLREPLRLLRAVDVREAEHLATEGVADESPHVDVQVDASQLALLSAAVRGDDGGGAAYIHEGEEEEAVAARGFEDAAVDYGYVFAAGVAAGRVGEVGGDDEVGEARGLGEPERRARRRRFCQPRERMHHSPRRARGGRGEAAAEAAGDGGGEAKDAPERHLGEAGERR</sequence>
<accession>A0A368QH60</accession>
<gene>
    <name evidence="2" type="ORF">SETIT_3G210400v2</name>
</gene>
<dbReference type="OrthoDB" id="693533at2759"/>
<name>A0A368QH60_SETIT</name>
<evidence type="ECO:0000256" key="1">
    <source>
        <dbReference type="SAM" id="MobiDB-lite"/>
    </source>
</evidence>
<organism evidence="2">
    <name type="scientific">Setaria italica</name>
    <name type="common">Foxtail millet</name>
    <name type="synonym">Panicum italicum</name>
    <dbReference type="NCBI Taxonomy" id="4555"/>
    <lineage>
        <taxon>Eukaryota</taxon>
        <taxon>Viridiplantae</taxon>
        <taxon>Streptophyta</taxon>
        <taxon>Embryophyta</taxon>
        <taxon>Tracheophyta</taxon>
        <taxon>Spermatophyta</taxon>
        <taxon>Magnoliopsida</taxon>
        <taxon>Liliopsida</taxon>
        <taxon>Poales</taxon>
        <taxon>Poaceae</taxon>
        <taxon>PACMAD clade</taxon>
        <taxon>Panicoideae</taxon>
        <taxon>Panicodae</taxon>
        <taxon>Paniceae</taxon>
        <taxon>Cenchrinae</taxon>
        <taxon>Setaria</taxon>
    </lineage>
</organism>
<reference evidence="2" key="2">
    <citation type="submission" date="2015-07" db="EMBL/GenBank/DDBJ databases">
        <authorList>
            <person name="Noorani M."/>
        </authorList>
    </citation>
    <scope>NUCLEOTIDE SEQUENCE</scope>
    <source>
        <strain evidence="2">Yugu1</strain>
    </source>
</reference>
<protein>
    <submittedName>
        <fullName evidence="2">Uncharacterized protein</fullName>
    </submittedName>
</protein>
<dbReference type="EMBL" id="CM003530">
    <property type="protein sequence ID" value="RCV17316.1"/>
    <property type="molecule type" value="Genomic_DNA"/>
</dbReference>
<feature type="compositionally biased region" description="Basic and acidic residues" evidence="1">
    <location>
        <begin position="321"/>
        <end position="331"/>
    </location>
</feature>
<reference evidence="2" key="1">
    <citation type="journal article" date="2012" name="Nat. Biotechnol.">
        <title>Reference genome sequence of the model plant Setaria.</title>
        <authorList>
            <person name="Bennetzen J.L."/>
            <person name="Schmutz J."/>
            <person name="Wang H."/>
            <person name="Percifield R."/>
            <person name="Hawkins J."/>
            <person name="Pontaroli A.C."/>
            <person name="Estep M."/>
            <person name="Feng L."/>
            <person name="Vaughn J.N."/>
            <person name="Grimwood J."/>
            <person name="Jenkins J."/>
            <person name="Barry K."/>
            <person name="Lindquist E."/>
            <person name="Hellsten U."/>
            <person name="Deshpande S."/>
            <person name="Wang X."/>
            <person name="Wu X."/>
            <person name="Mitros T."/>
            <person name="Triplett J."/>
            <person name="Yang X."/>
            <person name="Ye C.Y."/>
            <person name="Mauro-Herrera M."/>
            <person name="Wang L."/>
            <person name="Li P."/>
            <person name="Sharma M."/>
            <person name="Sharma R."/>
            <person name="Ronald P.C."/>
            <person name="Panaud O."/>
            <person name="Kellogg E.A."/>
            <person name="Brutnell T.P."/>
            <person name="Doust A.N."/>
            <person name="Tuskan G.A."/>
            <person name="Rokhsar D."/>
            <person name="Devos K.M."/>
        </authorList>
    </citation>
    <scope>NUCLEOTIDE SEQUENCE [LARGE SCALE GENOMIC DNA]</scope>
    <source>
        <strain evidence="2">Yugu1</strain>
    </source>
</reference>
<evidence type="ECO:0000313" key="2">
    <source>
        <dbReference type="EMBL" id="RCV17316.1"/>
    </source>
</evidence>
<proteinExistence type="predicted"/>
<feature type="compositionally biased region" description="Basic and acidic residues" evidence="1">
    <location>
        <begin position="369"/>
        <end position="386"/>
    </location>
</feature>